<dbReference type="OrthoDB" id="435402at2759"/>
<protein>
    <recommendedName>
        <fullName evidence="4">Argonaute complex, subunit Arb1</fullName>
    </recommendedName>
</protein>
<feature type="compositionally biased region" description="Basic and acidic residues" evidence="1">
    <location>
        <begin position="16"/>
        <end position="27"/>
    </location>
</feature>
<comment type="caution">
    <text evidence="2">The sequence shown here is derived from an EMBL/GenBank/DDBJ whole genome shotgun (WGS) entry which is preliminary data.</text>
</comment>
<feature type="compositionally biased region" description="Low complexity" evidence="1">
    <location>
        <begin position="1"/>
        <end position="14"/>
    </location>
</feature>
<feature type="compositionally biased region" description="Acidic residues" evidence="1">
    <location>
        <begin position="442"/>
        <end position="453"/>
    </location>
</feature>
<dbReference type="Proteomes" id="UP000266188">
    <property type="component" value="Unassembled WGS sequence"/>
</dbReference>
<feature type="compositionally biased region" description="Basic residues" evidence="1">
    <location>
        <begin position="34"/>
        <end position="49"/>
    </location>
</feature>
<feature type="compositionally biased region" description="Basic and acidic residues" evidence="1">
    <location>
        <begin position="454"/>
        <end position="465"/>
    </location>
</feature>
<sequence>MEAPESSPVVPEPALEIDKVQDEKEPIPLDVVIPKKKRKNRKPKSKSGKNKPTGFEGYFADAPMTPDEYNEEIAIYDVSRPIIHRMDDAILRYQKNRRILPDRRDIFMKYLAYGGVNVDQKMFGSVDQRELKDMSNEEILQIKGQTSIEDERSNMLIDFDAVVRGYLTSYFPHYFNPDTEEMVNLATVTIRNFLSYLLYHDVCPEYKKNIDTARTSCDIASKELWNNQQFTSQGPGDFNRSCSTLFGGVFFNDNPEANKWKNERDPSVQLTNDIARKVVKLALAGAGSNTEAIRFKELANDNALRAMRIEDIDGFEVTAITPPDPGVLEFYKSYASDLRPVGKMAGKPFRDPRAPALDLSPEEREQWDRDGMPQMEFEFFLEESLLELCYPGMKVVTTVFELNCGLHFFDSVNMAYSSIYTVLANDLMLGWKKPKDLTGGDGEVEDSGGEEDDAGKKPEELVVDV</sequence>
<dbReference type="STRING" id="2070753.A0A3A2ZKG6"/>
<dbReference type="Pfam" id="PF09692">
    <property type="entry name" value="Arb1"/>
    <property type="match status" value="1"/>
</dbReference>
<dbReference type="GO" id="GO:0031047">
    <property type="term" value="P:regulatory ncRNA-mediated gene silencing"/>
    <property type="evidence" value="ECO:0007669"/>
    <property type="project" value="InterPro"/>
</dbReference>
<evidence type="ECO:0008006" key="4">
    <source>
        <dbReference type="Google" id="ProtNLM"/>
    </source>
</evidence>
<dbReference type="AlphaFoldDB" id="A0A3A2ZKG6"/>
<keyword evidence="3" id="KW-1185">Reference proteome</keyword>
<organism evidence="2 3">
    <name type="scientific">Aspergillus sclerotialis</name>
    <dbReference type="NCBI Taxonomy" id="2070753"/>
    <lineage>
        <taxon>Eukaryota</taxon>
        <taxon>Fungi</taxon>
        <taxon>Dikarya</taxon>
        <taxon>Ascomycota</taxon>
        <taxon>Pezizomycotina</taxon>
        <taxon>Eurotiomycetes</taxon>
        <taxon>Eurotiomycetidae</taxon>
        <taxon>Eurotiales</taxon>
        <taxon>Aspergillaceae</taxon>
        <taxon>Aspergillus</taxon>
        <taxon>Aspergillus subgen. Polypaecilum</taxon>
    </lineage>
</organism>
<accession>A0A3A2ZKG6</accession>
<feature type="region of interest" description="Disordered" evidence="1">
    <location>
        <begin position="436"/>
        <end position="465"/>
    </location>
</feature>
<proteinExistence type="predicted"/>
<gene>
    <name evidence="2" type="ORF">PHISCL_10012</name>
</gene>
<feature type="region of interest" description="Disordered" evidence="1">
    <location>
        <begin position="1"/>
        <end position="57"/>
    </location>
</feature>
<dbReference type="GO" id="GO:0033167">
    <property type="term" value="C:ARC complex"/>
    <property type="evidence" value="ECO:0007669"/>
    <property type="project" value="InterPro"/>
</dbReference>
<dbReference type="InterPro" id="IPR018606">
    <property type="entry name" value="Arb1"/>
</dbReference>
<reference evidence="3" key="1">
    <citation type="submission" date="2017-02" db="EMBL/GenBank/DDBJ databases">
        <authorList>
            <person name="Tafer H."/>
            <person name="Lopandic K."/>
        </authorList>
    </citation>
    <scope>NUCLEOTIDE SEQUENCE [LARGE SCALE GENOMIC DNA]</scope>
    <source>
        <strain evidence="3">CBS 366.77</strain>
    </source>
</reference>
<dbReference type="EMBL" id="MVGC01000789">
    <property type="protein sequence ID" value="RJE17651.1"/>
    <property type="molecule type" value="Genomic_DNA"/>
</dbReference>
<evidence type="ECO:0000313" key="2">
    <source>
        <dbReference type="EMBL" id="RJE17651.1"/>
    </source>
</evidence>
<evidence type="ECO:0000313" key="3">
    <source>
        <dbReference type="Proteomes" id="UP000266188"/>
    </source>
</evidence>
<name>A0A3A2ZKG6_9EURO</name>
<evidence type="ECO:0000256" key="1">
    <source>
        <dbReference type="SAM" id="MobiDB-lite"/>
    </source>
</evidence>